<dbReference type="Gene3D" id="1.20.1220.20">
    <property type="entry name" value="Uncharcterised protein PF01724"/>
    <property type="match status" value="1"/>
</dbReference>
<name>A0ABU5TDJ6_9CYAN</name>
<gene>
    <name evidence="1" type="ORF">VB774_01870</name>
</gene>
<dbReference type="Pfam" id="PF01724">
    <property type="entry name" value="DUF29"/>
    <property type="match status" value="1"/>
</dbReference>
<organism evidence="1 2">
    <name type="scientific">Pseudanabaena galeata UHCC 0370</name>
    <dbReference type="NCBI Taxonomy" id="3110310"/>
    <lineage>
        <taxon>Bacteria</taxon>
        <taxon>Bacillati</taxon>
        <taxon>Cyanobacteriota</taxon>
        <taxon>Cyanophyceae</taxon>
        <taxon>Pseudanabaenales</taxon>
        <taxon>Pseudanabaenaceae</taxon>
        <taxon>Pseudanabaena</taxon>
    </lineage>
</organism>
<comment type="caution">
    <text evidence="1">The sequence shown here is derived from an EMBL/GenBank/DDBJ whole genome shotgun (WGS) entry which is preliminary data.</text>
</comment>
<dbReference type="PANTHER" id="PTHR34235">
    <property type="entry name" value="SLR1203 PROTEIN-RELATED"/>
    <property type="match status" value="1"/>
</dbReference>
<evidence type="ECO:0000313" key="2">
    <source>
        <dbReference type="Proteomes" id="UP001301388"/>
    </source>
</evidence>
<dbReference type="InterPro" id="IPR002636">
    <property type="entry name" value="DUF29"/>
</dbReference>
<keyword evidence="2" id="KW-1185">Reference proteome</keyword>
<reference evidence="1 2" key="1">
    <citation type="submission" date="2023-12" db="EMBL/GenBank/DDBJ databases">
        <title>Baltic Sea Cyanobacteria.</title>
        <authorList>
            <person name="Delbaje E."/>
            <person name="Fewer D.P."/>
            <person name="Shishido T.K."/>
        </authorList>
    </citation>
    <scope>NUCLEOTIDE SEQUENCE [LARGE SCALE GENOMIC DNA]</scope>
    <source>
        <strain evidence="1 2">UHCC 0370</strain>
    </source>
</reference>
<dbReference type="Proteomes" id="UP001301388">
    <property type="component" value="Unassembled WGS sequence"/>
</dbReference>
<sequence>MTQAITRKSLNASLYETDFLLWTEETVAKLKARDFDHVDFENLIEEIESLGKSDKKEIRSRLTTLIAHLLKRIYVNMPQEFNGWERTIRNQRTDLELALMDSPSLKTIWNEAFDVAFRLALRDVRDEYEKKGYQIPEQWQFSRDIEAMLSVKFWDE</sequence>
<proteinExistence type="predicted"/>
<dbReference type="EMBL" id="JAYGIE010000004">
    <property type="protein sequence ID" value="MEA5476356.1"/>
    <property type="molecule type" value="Genomic_DNA"/>
</dbReference>
<dbReference type="RefSeq" id="WP_323259382.1">
    <property type="nucleotide sequence ID" value="NZ_JAYGIE010000004.1"/>
</dbReference>
<evidence type="ECO:0000313" key="1">
    <source>
        <dbReference type="EMBL" id="MEA5476356.1"/>
    </source>
</evidence>
<accession>A0ABU5TDJ6</accession>
<protein>
    <submittedName>
        <fullName evidence="1">DUF29 domain-containing protein</fullName>
    </submittedName>
</protein>